<gene>
    <name evidence="3" type="ORF">PhaeoP63_01991</name>
</gene>
<dbReference type="Gene3D" id="2.170.16.10">
    <property type="entry name" value="Hedgehog/Intein (Hint) domain"/>
    <property type="match status" value="1"/>
</dbReference>
<reference evidence="3 4" key="1">
    <citation type="journal article" date="2017" name="Front. Microbiol.">
        <title>Phaeobacter piscinae sp. nov., a species of the Roseobacter group and potential aquaculture probiont.</title>
        <authorList>
            <person name="Sonnenschein E.C."/>
            <person name="Phippen C.B.W."/>
            <person name="Nielsen K.F."/>
            <person name="Mateiu R.V."/>
            <person name="Melchiorsen J."/>
            <person name="Gram L."/>
            <person name="Overmann J."/>
            <person name="Freese H.M."/>
        </authorList>
    </citation>
    <scope>NUCLEOTIDE SEQUENCE [LARGE SCALE GENOMIC DNA]</scope>
    <source>
        <strain evidence="3 4">P63</strain>
    </source>
</reference>
<accession>A0AAD0EBI9</accession>
<evidence type="ECO:0000313" key="4">
    <source>
        <dbReference type="Proteomes" id="UP000217545"/>
    </source>
</evidence>
<evidence type="ECO:0000313" key="3">
    <source>
        <dbReference type="EMBL" id="ATF06062.1"/>
    </source>
</evidence>
<feature type="region of interest" description="Disordered" evidence="1">
    <location>
        <begin position="190"/>
        <end position="210"/>
    </location>
</feature>
<dbReference type="InterPro" id="IPR028992">
    <property type="entry name" value="Hedgehog/Intein_dom"/>
</dbReference>
<dbReference type="Pfam" id="PF13403">
    <property type="entry name" value="Hint_2"/>
    <property type="match status" value="1"/>
</dbReference>
<dbReference type="AlphaFoldDB" id="A0AAD0EBI9"/>
<dbReference type="PROSITE" id="PS50817">
    <property type="entry name" value="INTEIN_N_TER"/>
    <property type="match status" value="1"/>
</dbReference>
<evidence type="ECO:0000259" key="2">
    <source>
        <dbReference type="Pfam" id="PF13403"/>
    </source>
</evidence>
<dbReference type="EMBL" id="CP010784">
    <property type="protein sequence ID" value="ATF06062.1"/>
    <property type="molecule type" value="Genomic_DNA"/>
</dbReference>
<dbReference type="InterPro" id="IPR006141">
    <property type="entry name" value="Intein_N"/>
</dbReference>
<proteinExistence type="predicted"/>
<evidence type="ECO:0000256" key="1">
    <source>
        <dbReference type="SAM" id="MobiDB-lite"/>
    </source>
</evidence>
<sequence length="215" mass="23476">MAGCTKFATGVVPLWNGDCNVPCLTPGTTIATPYGACAVEDLSVGDRVMTRDNGLQPIRWIGQRQLDRTALQGAAHLQPVLVAEGALGNGMPERDLLLSPNHRVLITNDKTAFYFEDREILVAAKHLTGLSGVDAVETSSIDYIHFVCAGHEVVCADGAWIECFQPADQSQRGLDRAQREEVLMLFPELQAQPSMPSPTPHSQRDRKGGVQWFIH</sequence>
<dbReference type="Proteomes" id="UP000217545">
    <property type="component" value="Chromosome"/>
</dbReference>
<dbReference type="InterPro" id="IPR036844">
    <property type="entry name" value="Hint_dom_sf"/>
</dbReference>
<feature type="domain" description="Hedgehog/Intein (Hint)" evidence="2">
    <location>
        <begin position="22"/>
        <end position="167"/>
    </location>
</feature>
<organism evidence="3 4">
    <name type="scientific">Phaeobacter gallaeciensis</name>
    <dbReference type="NCBI Taxonomy" id="60890"/>
    <lineage>
        <taxon>Bacteria</taxon>
        <taxon>Pseudomonadati</taxon>
        <taxon>Pseudomonadota</taxon>
        <taxon>Alphaproteobacteria</taxon>
        <taxon>Rhodobacterales</taxon>
        <taxon>Roseobacteraceae</taxon>
        <taxon>Phaeobacter</taxon>
    </lineage>
</organism>
<dbReference type="SUPFAM" id="SSF51294">
    <property type="entry name" value="Hedgehog/intein (Hint) domain"/>
    <property type="match status" value="1"/>
</dbReference>
<name>A0AAD0EBI9_9RHOB</name>
<dbReference type="GO" id="GO:0016539">
    <property type="term" value="P:intein-mediated protein splicing"/>
    <property type="evidence" value="ECO:0007669"/>
    <property type="project" value="InterPro"/>
</dbReference>
<protein>
    <submittedName>
        <fullName evidence="3">Hint domain protein</fullName>
    </submittedName>
</protein>